<dbReference type="OrthoDB" id="5296079at2"/>
<dbReference type="PANTHER" id="PTHR37816">
    <property type="entry name" value="YALI0E33011P"/>
    <property type="match status" value="1"/>
</dbReference>
<dbReference type="InterPro" id="IPR052922">
    <property type="entry name" value="Cytidylate_Kinase-2"/>
</dbReference>
<sequence>MKKVNVIGTTGSGKSTFSQRLAKKINAPYIQMDQIFWKQNWQESQDSEFFQRIEDVLSESTWVLDGNYSRTNIIKWRDADTIIWIDYSFCRTLFQLFKRTIKRIISGEELWPETGNRESFAKSFLSKKSIFIWFFKNYSHNKQGYSKLMYSSKIKHINVIRLCSPKEADLFLKNIEA</sequence>
<evidence type="ECO:0000313" key="2">
    <source>
        <dbReference type="Proteomes" id="UP000184517"/>
    </source>
</evidence>
<dbReference type="InterPro" id="IPR031322">
    <property type="entry name" value="Shikimate/glucono_kinase"/>
</dbReference>
<dbReference type="STRING" id="1122206.SAMN02745753_01132"/>
<keyword evidence="1" id="KW-0418">Kinase</keyword>
<dbReference type="Gene3D" id="3.40.50.300">
    <property type="entry name" value="P-loop containing nucleotide triphosphate hydrolases"/>
    <property type="match status" value="1"/>
</dbReference>
<name>A0A1M4Y5K1_9GAMM</name>
<dbReference type="EMBL" id="FQVF01000005">
    <property type="protein sequence ID" value="SHF01041.1"/>
    <property type="molecule type" value="Genomic_DNA"/>
</dbReference>
<reference evidence="2" key="1">
    <citation type="submission" date="2016-11" db="EMBL/GenBank/DDBJ databases">
        <authorList>
            <person name="Varghese N."/>
            <person name="Submissions S."/>
        </authorList>
    </citation>
    <scope>NUCLEOTIDE SEQUENCE [LARGE SCALE GENOMIC DNA]</scope>
    <source>
        <strain evidence="2">DSM 16579</strain>
    </source>
</reference>
<dbReference type="Proteomes" id="UP000184517">
    <property type="component" value="Unassembled WGS sequence"/>
</dbReference>
<organism evidence="1 2">
    <name type="scientific">Marinomonas polaris DSM 16579</name>
    <dbReference type="NCBI Taxonomy" id="1122206"/>
    <lineage>
        <taxon>Bacteria</taxon>
        <taxon>Pseudomonadati</taxon>
        <taxon>Pseudomonadota</taxon>
        <taxon>Gammaproteobacteria</taxon>
        <taxon>Oceanospirillales</taxon>
        <taxon>Oceanospirillaceae</taxon>
        <taxon>Marinomonas</taxon>
    </lineage>
</organism>
<accession>A0A1M4Y5K1</accession>
<dbReference type="RefSeq" id="WP_072838764.1">
    <property type="nucleotide sequence ID" value="NZ_FQVF01000005.1"/>
</dbReference>
<dbReference type="Pfam" id="PF01202">
    <property type="entry name" value="SKI"/>
    <property type="match status" value="1"/>
</dbReference>
<dbReference type="AlphaFoldDB" id="A0A1M4Y5K1"/>
<protein>
    <submittedName>
        <fullName evidence="1">Adenylate kinase</fullName>
    </submittedName>
</protein>
<dbReference type="InterPro" id="IPR027417">
    <property type="entry name" value="P-loop_NTPase"/>
</dbReference>
<dbReference type="PANTHER" id="PTHR37816:SF1">
    <property type="entry name" value="TOXIN"/>
    <property type="match status" value="1"/>
</dbReference>
<proteinExistence type="predicted"/>
<dbReference type="SUPFAM" id="SSF52540">
    <property type="entry name" value="P-loop containing nucleoside triphosphate hydrolases"/>
    <property type="match status" value="1"/>
</dbReference>
<dbReference type="GO" id="GO:0016301">
    <property type="term" value="F:kinase activity"/>
    <property type="evidence" value="ECO:0007669"/>
    <property type="project" value="UniProtKB-KW"/>
</dbReference>
<gene>
    <name evidence="1" type="ORF">SAMN02745753_01132</name>
</gene>
<evidence type="ECO:0000313" key="1">
    <source>
        <dbReference type="EMBL" id="SHF01041.1"/>
    </source>
</evidence>
<keyword evidence="2" id="KW-1185">Reference proteome</keyword>
<keyword evidence="1" id="KW-0808">Transferase</keyword>